<feature type="region of interest" description="Disordered" evidence="1">
    <location>
        <begin position="24"/>
        <end position="73"/>
    </location>
</feature>
<evidence type="ECO:0000313" key="2">
    <source>
        <dbReference type="EMBL" id="MET3865802.1"/>
    </source>
</evidence>
<protein>
    <submittedName>
        <fullName evidence="2">Uncharacterized protein</fullName>
    </submittedName>
</protein>
<evidence type="ECO:0000313" key="3">
    <source>
        <dbReference type="Proteomes" id="UP001549119"/>
    </source>
</evidence>
<dbReference type="EMBL" id="JBEPNW010000002">
    <property type="protein sequence ID" value="MET3865802.1"/>
    <property type="molecule type" value="Genomic_DNA"/>
</dbReference>
<name>A0ABV2NH29_9HYPH</name>
<proteinExistence type="predicted"/>
<accession>A0ABV2NH29</accession>
<dbReference type="RefSeq" id="WP_354404677.1">
    <property type="nucleotide sequence ID" value="NZ_JBEPNW010000002.1"/>
</dbReference>
<gene>
    <name evidence="2" type="ORF">ABIC20_003111</name>
</gene>
<sequence length="73" mass="6518">MRFAAAARPGPAAVTGGRATSIAASVTGSDEAPTVPSGAVSPAMSDPASGVTSGVTSAGGAAASTGRSVAGSG</sequence>
<evidence type="ECO:0000256" key="1">
    <source>
        <dbReference type="SAM" id="MobiDB-lite"/>
    </source>
</evidence>
<reference evidence="2 3" key="1">
    <citation type="submission" date="2024-06" db="EMBL/GenBank/DDBJ databases">
        <title>Genomics of switchgrass bacterial isolates.</title>
        <authorList>
            <person name="Shade A."/>
        </authorList>
    </citation>
    <scope>NUCLEOTIDE SEQUENCE [LARGE SCALE GENOMIC DNA]</scope>
    <source>
        <strain evidence="2 3">PvP084</strain>
    </source>
</reference>
<dbReference type="Proteomes" id="UP001549119">
    <property type="component" value="Unassembled WGS sequence"/>
</dbReference>
<keyword evidence="3" id="KW-1185">Reference proteome</keyword>
<organism evidence="2 3">
    <name type="scientific">Methylobacterium radiotolerans</name>
    <dbReference type="NCBI Taxonomy" id="31998"/>
    <lineage>
        <taxon>Bacteria</taxon>
        <taxon>Pseudomonadati</taxon>
        <taxon>Pseudomonadota</taxon>
        <taxon>Alphaproteobacteria</taxon>
        <taxon>Hyphomicrobiales</taxon>
        <taxon>Methylobacteriaceae</taxon>
        <taxon>Methylobacterium</taxon>
    </lineage>
</organism>
<comment type="caution">
    <text evidence="2">The sequence shown here is derived from an EMBL/GenBank/DDBJ whole genome shotgun (WGS) entry which is preliminary data.</text>
</comment>
<feature type="compositionally biased region" description="Low complexity" evidence="1">
    <location>
        <begin position="48"/>
        <end position="73"/>
    </location>
</feature>